<dbReference type="EMBL" id="BGZK01000399">
    <property type="protein sequence ID" value="GBP41440.1"/>
    <property type="molecule type" value="Genomic_DNA"/>
</dbReference>
<evidence type="ECO:0008006" key="4">
    <source>
        <dbReference type="Google" id="ProtNLM"/>
    </source>
</evidence>
<organism evidence="2 3">
    <name type="scientific">Eumeta variegata</name>
    <name type="common">Bagworm moth</name>
    <name type="synonym">Eumeta japonica</name>
    <dbReference type="NCBI Taxonomy" id="151549"/>
    <lineage>
        <taxon>Eukaryota</taxon>
        <taxon>Metazoa</taxon>
        <taxon>Ecdysozoa</taxon>
        <taxon>Arthropoda</taxon>
        <taxon>Hexapoda</taxon>
        <taxon>Insecta</taxon>
        <taxon>Pterygota</taxon>
        <taxon>Neoptera</taxon>
        <taxon>Endopterygota</taxon>
        <taxon>Lepidoptera</taxon>
        <taxon>Glossata</taxon>
        <taxon>Ditrysia</taxon>
        <taxon>Tineoidea</taxon>
        <taxon>Psychidae</taxon>
        <taxon>Oiketicinae</taxon>
        <taxon>Eumeta</taxon>
    </lineage>
</organism>
<feature type="chain" id="PRO_5020026090" description="Secreted protein" evidence="1">
    <location>
        <begin position="23"/>
        <end position="170"/>
    </location>
</feature>
<proteinExistence type="predicted"/>
<keyword evidence="1" id="KW-0732">Signal</keyword>
<evidence type="ECO:0000313" key="2">
    <source>
        <dbReference type="EMBL" id="GBP41440.1"/>
    </source>
</evidence>
<evidence type="ECO:0000256" key="1">
    <source>
        <dbReference type="SAM" id="SignalP"/>
    </source>
</evidence>
<gene>
    <name evidence="2" type="ORF">EVAR_36196_1</name>
</gene>
<protein>
    <recommendedName>
        <fullName evidence="4">Secreted protein</fullName>
    </recommendedName>
</protein>
<accession>A0A4C1VSC2</accession>
<dbReference type="Proteomes" id="UP000299102">
    <property type="component" value="Unassembled WGS sequence"/>
</dbReference>
<reference evidence="2 3" key="1">
    <citation type="journal article" date="2019" name="Commun. Biol.">
        <title>The bagworm genome reveals a unique fibroin gene that provides high tensile strength.</title>
        <authorList>
            <person name="Kono N."/>
            <person name="Nakamura H."/>
            <person name="Ohtoshi R."/>
            <person name="Tomita M."/>
            <person name="Numata K."/>
            <person name="Arakawa K."/>
        </authorList>
    </citation>
    <scope>NUCLEOTIDE SEQUENCE [LARGE SCALE GENOMIC DNA]</scope>
</reference>
<dbReference type="AlphaFoldDB" id="A0A4C1VSC2"/>
<evidence type="ECO:0000313" key="3">
    <source>
        <dbReference type="Proteomes" id="UP000299102"/>
    </source>
</evidence>
<comment type="caution">
    <text evidence="2">The sequence shown here is derived from an EMBL/GenBank/DDBJ whole genome shotgun (WGS) entry which is preliminary data.</text>
</comment>
<keyword evidence="3" id="KW-1185">Reference proteome</keyword>
<name>A0A4C1VSC2_EUMVA</name>
<sequence>MLILRCLFTTLITGDLIARLEATKDRCRCITASPRCPLVSRPRSHGPTIPQALTDCWFSKVSETSRSLPLFENFAMLILHRRSPGHVFGVEVAENDNEARVASCNGSPPRTGPRIYLGRNTPPRSLLSAHEPARYLVSDRGPAHSSDLNSMVAHRLLYSGLKPKDIRVES</sequence>
<feature type="signal peptide" evidence="1">
    <location>
        <begin position="1"/>
        <end position="22"/>
    </location>
</feature>